<dbReference type="SUPFAM" id="SSF53032">
    <property type="entry name" value="tRNA-intron endonuclease catalytic domain-like"/>
    <property type="match status" value="1"/>
</dbReference>
<accession>A0A022R5C7</accession>
<dbReference type="PANTHER" id="PTHR21227">
    <property type="entry name" value="TRNA-SPLICING ENDONUCLEASE SUBUNIT SEN2"/>
    <property type="match status" value="1"/>
</dbReference>
<dbReference type="EMBL" id="KI630593">
    <property type="protein sequence ID" value="EYU35777.1"/>
    <property type="molecule type" value="Genomic_DNA"/>
</dbReference>
<keyword evidence="2" id="KW-1185">Reference proteome</keyword>
<dbReference type="InterPro" id="IPR006676">
    <property type="entry name" value="tRNA_splic"/>
</dbReference>
<organism evidence="1 2">
    <name type="scientific">Erythranthe guttata</name>
    <name type="common">Yellow monkey flower</name>
    <name type="synonym">Mimulus guttatus</name>
    <dbReference type="NCBI Taxonomy" id="4155"/>
    <lineage>
        <taxon>Eukaryota</taxon>
        <taxon>Viridiplantae</taxon>
        <taxon>Streptophyta</taxon>
        <taxon>Embryophyta</taxon>
        <taxon>Tracheophyta</taxon>
        <taxon>Spermatophyta</taxon>
        <taxon>Magnoliopsida</taxon>
        <taxon>eudicotyledons</taxon>
        <taxon>Gunneridae</taxon>
        <taxon>Pentapetalae</taxon>
        <taxon>asterids</taxon>
        <taxon>lamiids</taxon>
        <taxon>Lamiales</taxon>
        <taxon>Phrymaceae</taxon>
        <taxon>Erythranthe</taxon>
    </lineage>
</organism>
<dbReference type="Gene3D" id="3.40.1350.10">
    <property type="match status" value="1"/>
</dbReference>
<dbReference type="GO" id="GO:0000379">
    <property type="term" value="P:tRNA-type intron splice site recognition and cleavage"/>
    <property type="evidence" value="ECO:0000318"/>
    <property type="project" value="GO_Central"/>
</dbReference>
<gene>
    <name evidence="1" type="ORF">MIMGU_mgv1a020190mg</name>
</gene>
<dbReference type="PANTHER" id="PTHR21227:SF0">
    <property type="entry name" value="TRNA-SPLICING ENDONUCLEASE SUBUNIT SEN2"/>
    <property type="match status" value="1"/>
</dbReference>
<dbReference type="InterPro" id="IPR011856">
    <property type="entry name" value="tRNA_endonuc-like_dom_sf"/>
</dbReference>
<feature type="non-terminal residue" evidence="1">
    <location>
        <position position="1"/>
    </location>
</feature>
<dbReference type="GO" id="GO:0005737">
    <property type="term" value="C:cytoplasm"/>
    <property type="evidence" value="ECO:0000318"/>
    <property type="project" value="GO_Central"/>
</dbReference>
<name>A0A022R5C7_ERYGU</name>
<protein>
    <submittedName>
        <fullName evidence="1">Uncharacterized protein</fullName>
    </submittedName>
</protein>
<reference evidence="1 2" key="1">
    <citation type="journal article" date="2013" name="Proc. Natl. Acad. Sci. U.S.A.">
        <title>Fine-scale variation in meiotic recombination in Mimulus inferred from population shotgun sequencing.</title>
        <authorList>
            <person name="Hellsten U."/>
            <person name="Wright K.M."/>
            <person name="Jenkins J."/>
            <person name="Shu S."/>
            <person name="Yuan Y."/>
            <person name="Wessler S.R."/>
            <person name="Schmutz J."/>
            <person name="Willis J.H."/>
            <person name="Rokhsar D.S."/>
        </authorList>
    </citation>
    <scope>NUCLEOTIDE SEQUENCE [LARGE SCALE GENOMIC DNA]</scope>
    <source>
        <strain evidence="2">cv. DUN x IM62</strain>
    </source>
</reference>
<dbReference type="STRING" id="4155.A0A022R5C7"/>
<dbReference type="AlphaFoldDB" id="A0A022R5C7"/>
<dbReference type="GO" id="GO:0008033">
    <property type="term" value="P:tRNA processing"/>
    <property type="evidence" value="ECO:0000318"/>
    <property type="project" value="GO_Central"/>
</dbReference>
<evidence type="ECO:0000313" key="1">
    <source>
        <dbReference type="EMBL" id="EYU35777.1"/>
    </source>
</evidence>
<dbReference type="GO" id="GO:0000214">
    <property type="term" value="C:tRNA-intron endonuclease complex"/>
    <property type="evidence" value="ECO:0000318"/>
    <property type="project" value="GO_Central"/>
</dbReference>
<dbReference type="InterPro" id="IPR036167">
    <property type="entry name" value="tRNA_intron_Endo_cat-like_sf"/>
</dbReference>
<dbReference type="GO" id="GO:0000213">
    <property type="term" value="F:tRNA-intron lyase activity"/>
    <property type="evidence" value="ECO:0000318"/>
    <property type="project" value="GO_Central"/>
</dbReference>
<dbReference type="GO" id="GO:0003676">
    <property type="term" value="F:nucleic acid binding"/>
    <property type="evidence" value="ECO:0007669"/>
    <property type="project" value="InterPro"/>
</dbReference>
<sequence>RTNPNLRFTAEQETERHTKRRALELYVFVAFPHHPALVHSEYAVIASSAEEGNENGRLKVWSDFHCTLRLCGSVAKTLLVLHISRNCNDCDGASSSPWDINYYNVEERIVARWNPEQSRENCMVVEKESCKSS</sequence>
<dbReference type="Proteomes" id="UP000030748">
    <property type="component" value="Unassembled WGS sequence"/>
</dbReference>
<proteinExistence type="predicted"/>
<evidence type="ECO:0000313" key="2">
    <source>
        <dbReference type="Proteomes" id="UP000030748"/>
    </source>
</evidence>